<dbReference type="SMART" id="SM00849">
    <property type="entry name" value="Lactamase_B"/>
    <property type="match status" value="1"/>
</dbReference>
<dbReference type="PANTHER" id="PTHR42978">
    <property type="entry name" value="QUORUM-QUENCHING LACTONASE YTNP-RELATED-RELATED"/>
    <property type="match status" value="1"/>
</dbReference>
<evidence type="ECO:0000256" key="1">
    <source>
        <dbReference type="ARBA" id="ARBA00007749"/>
    </source>
</evidence>
<dbReference type="Gene3D" id="3.60.15.10">
    <property type="entry name" value="Ribonuclease Z/Hydroxyacylglutathione hydrolase-like"/>
    <property type="match status" value="1"/>
</dbReference>
<evidence type="ECO:0000256" key="2">
    <source>
        <dbReference type="ARBA" id="ARBA00022723"/>
    </source>
</evidence>
<keyword evidence="8" id="KW-1185">Reference proteome</keyword>
<comment type="caution">
    <text evidence="7">The sequence shown here is derived from an EMBL/GenBank/DDBJ whole genome shotgun (WGS) entry which is preliminary data.</text>
</comment>
<sequence>MRRILLAALTASALAAGCATAPSPAPAPAPGGPEVTLTRLDCGNGFNDSRRFTDTFAYSDPRMPFTFSCYVIRHGDDYMVWDTGYAPGTNANAPKISLAEQLAQMGVRPEQVKYVGISHFHADHTGQLATVPGATLLIGDREWAGITSKPPMPGANVAGFTHWISGGGKVEPQAGDKDVFGDGTVMILRTPGHTPGHQALLVRLKEKGPVVLVGDAAHFHENYQSNGVPGFNYDRAQTIASLERIKGIEKNTRATIIIQHDPRDIGKLPAFPAAAR</sequence>
<dbReference type="GO" id="GO:0016787">
    <property type="term" value="F:hydrolase activity"/>
    <property type="evidence" value="ECO:0007669"/>
    <property type="project" value="UniProtKB-KW"/>
</dbReference>
<dbReference type="EMBL" id="JACORT010000007">
    <property type="protein sequence ID" value="MBC5784616.1"/>
    <property type="molecule type" value="Genomic_DNA"/>
</dbReference>
<dbReference type="InterPro" id="IPR051013">
    <property type="entry name" value="MBL_superfamily_lactonases"/>
</dbReference>
<proteinExistence type="inferred from homology"/>
<dbReference type="InterPro" id="IPR001279">
    <property type="entry name" value="Metallo-B-lactamas"/>
</dbReference>
<name>A0A923SC56_9BURK</name>
<gene>
    <name evidence="7" type="ORF">H8N03_16830</name>
</gene>
<evidence type="ECO:0000256" key="3">
    <source>
        <dbReference type="ARBA" id="ARBA00022801"/>
    </source>
</evidence>
<organism evidence="7 8">
    <name type="scientific">Ramlibacter cellulosilyticus</name>
    <dbReference type="NCBI Taxonomy" id="2764187"/>
    <lineage>
        <taxon>Bacteria</taxon>
        <taxon>Pseudomonadati</taxon>
        <taxon>Pseudomonadota</taxon>
        <taxon>Betaproteobacteria</taxon>
        <taxon>Burkholderiales</taxon>
        <taxon>Comamonadaceae</taxon>
        <taxon>Ramlibacter</taxon>
    </lineage>
</organism>
<dbReference type="SUPFAM" id="SSF56281">
    <property type="entry name" value="Metallo-hydrolase/oxidoreductase"/>
    <property type="match status" value="1"/>
</dbReference>
<evidence type="ECO:0000313" key="8">
    <source>
        <dbReference type="Proteomes" id="UP000608513"/>
    </source>
</evidence>
<comment type="similarity">
    <text evidence="1">Belongs to the metallo-beta-lactamase superfamily.</text>
</comment>
<dbReference type="GO" id="GO:0046872">
    <property type="term" value="F:metal ion binding"/>
    <property type="evidence" value="ECO:0007669"/>
    <property type="project" value="UniProtKB-KW"/>
</dbReference>
<dbReference type="InterPro" id="IPR036866">
    <property type="entry name" value="RibonucZ/Hydroxyglut_hydro"/>
</dbReference>
<evidence type="ECO:0000259" key="6">
    <source>
        <dbReference type="SMART" id="SM00849"/>
    </source>
</evidence>
<evidence type="ECO:0000313" key="7">
    <source>
        <dbReference type="EMBL" id="MBC5784616.1"/>
    </source>
</evidence>
<feature type="domain" description="Metallo-beta-lactamase" evidence="6">
    <location>
        <begin position="66"/>
        <end position="260"/>
    </location>
</feature>
<keyword evidence="5" id="KW-0732">Signal</keyword>
<keyword evidence="4" id="KW-0862">Zinc</keyword>
<dbReference type="RefSeq" id="WP_187077363.1">
    <property type="nucleotide sequence ID" value="NZ_JACORT010000007.1"/>
</dbReference>
<feature type="chain" id="PRO_5037690282" evidence="5">
    <location>
        <begin position="22"/>
        <end position="276"/>
    </location>
</feature>
<keyword evidence="2" id="KW-0479">Metal-binding</keyword>
<dbReference type="Proteomes" id="UP000608513">
    <property type="component" value="Unassembled WGS sequence"/>
</dbReference>
<dbReference type="AlphaFoldDB" id="A0A923SC56"/>
<dbReference type="PROSITE" id="PS51257">
    <property type="entry name" value="PROKAR_LIPOPROTEIN"/>
    <property type="match status" value="1"/>
</dbReference>
<evidence type="ECO:0000256" key="5">
    <source>
        <dbReference type="SAM" id="SignalP"/>
    </source>
</evidence>
<dbReference type="PANTHER" id="PTHR42978:SF3">
    <property type="entry name" value="BLR3078 PROTEIN"/>
    <property type="match status" value="1"/>
</dbReference>
<protein>
    <submittedName>
        <fullName evidence="7">N-acyl homoserine lactonase family protein</fullName>
    </submittedName>
</protein>
<keyword evidence="3" id="KW-0378">Hydrolase</keyword>
<accession>A0A923SC56</accession>
<dbReference type="Pfam" id="PF00753">
    <property type="entry name" value="Lactamase_B"/>
    <property type="match status" value="1"/>
</dbReference>
<feature type="signal peptide" evidence="5">
    <location>
        <begin position="1"/>
        <end position="21"/>
    </location>
</feature>
<evidence type="ECO:0000256" key="4">
    <source>
        <dbReference type="ARBA" id="ARBA00022833"/>
    </source>
</evidence>
<dbReference type="CDD" id="cd07729">
    <property type="entry name" value="AHL_lactonase_MBL-fold"/>
    <property type="match status" value="1"/>
</dbReference>
<reference evidence="7" key="1">
    <citation type="submission" date="2020-08" db="EMBL/GenBank/DDBJ databases">
        <title>Ramlibacter sp. USB13 16S ribosomal RNA gene genome sequencing and assembly.</title>
        <authorList>
            <person name="Kang M."/>
        </authorList>
    </citation>
    <scope>NUCLEOTIDE SEQUENCE</scope>
    <source>
        <strain evidence="7">USB13</strain>
    </source>
</reference>